<evidence type="ECO:0000256" key="1">
    <source>
        <dbReference type="PROSITE-ProRule" id="PRU00339"/>
    </source>
</evidence>
<evidence type="ECO:0000313" key="5">
    <source>
        <dbReference type="Proteomes" id="UP000054937"/>
    </source>
</evidence>
<dbReference type="GO" id="GO:0007288">
    <property type="term" value="P:sperm axoneme assembly"/>
    <property type="evidence" value="ECO:0007669"/>
    <property type="project" value="TreeGrafter"/>
</dbReference>
<feature type="compositionally biased region" description="Low complexity" evidence="3">
    <location>
        <begin position="379"/>
        <end position="396"/>
    </location>
</feature>
<dbReference type="InParanoid" id="A0A0V0Q7E3"/>
<dbReference type="GO" id="GO:0005813">
    <property type="term" value="C:centrosome"/>
    <property type="evidence" value="ECO:0007669"/>
    <property type="project" value="TreeGrafter"/>
</dbReference>
<sequence length="892" mass="105307">MSNKINDEELDAWLEQVESAQKEINDLVKGNKSVEQFDKEMEKKEARIKFKKQEEERLKREQLEKKQKGRFGKGHQWNYSHFCKHCFREYELPTPVCVHCGKDTQTMEQRKQYLLGKVEEYQKNKTRKQERKVKWDLWKKTQAMVWKKTATNYSKWDYFTSSEEEGEEDEEPIVPKDDPQFQAMEMDLQKRAKDKAERKKKADSYKQKGNEYMQQGIYDKAILWYSEGLDLVRDYKALYTNRALAYIKLGYNKKAIKDCSSLIEYCECFEDGFQKSKDLCSKAFYRRAMARKERKEYREAKEDIEQSLKLINDPQGQQLKEEIDKLIEHKEKALKLLQEKQKLEQKQQNQNENTEKKENQKTEDNNENKKQNQEKDTDNQSTEQSTQQTEENLQEVVNEEESQMQKEFNEAENIQLGYIKIIDAFLTKDNNQISDIELEILQYMFLNFPEESKIYFYEKKGLKKLIEIIKLQKKQCYLLLDVFLRDNIVYQTAFIKQEGTNLLVKQISDLLTKIPTKKSKNENTQFDQAEDILEVLITLSIHNKIRDQLKSSPYIFQFILNTYNVVLRLFISEPALVSNWCRFVGNMCYQSSKSKDEIIKQLPTFLQSFYPLIAQETKRTKYEYMREHAYSLLANLLVDASVREQFQTGMYNQILESLVLKISSYDILKNPKYVQVASAGLSILVNASFKSNAEIKRIFKDLKVGEILYNRFHKLDHLNPEYLELIQRLLQTLSALDFTHSPLLDLQIHKYCLKFFDDYSINNGLANHSIRILANIFGNKENEIWLAKNVDKQYYELSATALKRILNQDEELKFSNACTLIGFMSLIKPTEVNPLYGDVIKRLLFACSNWVGSKRKTAAHLLGKIARDEQNAQKLRENHGFEILHSVLKEVI</sequence>
<gene>
    <name evidence="4" type="ORF">PPERSA_08281</name>
</gene>
<feature type="compositionally biased region" description="Basic and acidic residues" evidence="3">
    <location>
        <begin position="353"/>
        <end position="378"/>
    </location>
</feature>
<dbReference type="InterPro" id="IPR019734">
    <property type="entry name" value="TPR_rpt"/>
</dbReference>
<dbReference type="SUPFAM" id="SSF48371">
    <property type="entry name" value="ARM repeat"/>
    <property type="match status" value="1"/>
</dbReference>
<dbReference type="InterPro" id="IPR043195">
    <property type="entry name" value="TTC12"/>
</dbReference>
<dbReference type="Gene3D" id="1.25.10.10">
    <property type="entry name" value="Leucine-rich Repeat Variant"/>
    <property type="match status" value="1"/>
</dbReference>
<dbReference type="PANTHER" id="PTHR46540">
    <property type="entry name" value="TETRATRICOPEPTIDE REPEAT PROTEIN 12"/>
    <property type="match status" value="1"/>
</dbReference>
<evidence type="ECO:0000256" key="3">
    <source>
        <dbReference type="SAM" id="MobiDB-lite"/>
    </source>
</evidence>
<name>A0A0V0Q7E3_PSEPJ</name>
<dbReference type="Pfam" id="PF13414">
    <property type="entry name" value="TPR_11"/>
    <property type="match status" value="1"/>
</dbReference>
<dbReference type="AlphaFoldDB" id="A0A0V0Q7E3"/>
<accession>A0A0V0Q7E3</accession>
<dbReference type="InterPro" id="IPR016024">
    <property type="entry name" value="ARM-type_fold"/>
</dbReference>
<organism evidence="4 5">
    <name type="scientific">Pseudocohnilembus persalinus</name>
    <name type="common">Ciliate</name>
    <dbReference type="NCBI Taxonomy" id="266149"/>
    <lineage>
        <taxon>Eukaryota</taxon>
        <taxon>Sar</taxon>
        <taxon>Alveolata</taxon>
        <taxon>Ciliophora</taxon>
        <taxon>Intramacronucleata</taxon>
        <taxon>Oligohymenophorea</taxon>
        <taxon>Scuticociliatia</taxon>
        <taxon>Philasterida</taxon>
        <taxon>Pseudocohnilembidae</taxon>
        <taxon>Pseudocohnilembus</taxon>
    </lineage>
</organism>
<evidence type="ECO:0000313" key="4">
    <source>
        <dbReference type="EMBL" id="KRW98118.1"/>
    </source>
</evidence>
<reference evidence="4 5" key="1">
    <citation type="journal article" date="2015" name="Sci. Rep.">
        <title>Genome of the facultative scuticociliatosis pathogen Pseudocohnilembus persalinus provides insight into its virulence through horizontal gene transfer.</title>
        <authorList>
            <person name="Xiong J."/>
            <person name="Wang G."/>
            <person name="Cheng J."/>
            <person name="Tian M."/>
            <person name="Pan X."/>
            <person name="Warren A."/>
            <person name="Jiang C."/>
            <person name="Yuan D."/>
            <person name="Miao W."/>
        </authorList>
    </citation>
    <scope>NUCLEOTIDE SEQUENCE [LARGE SCALE GENOMIC DNA]</scope>
    <source>
        <strain evidence="4">36N120E</strain>
    </source>
</reference>
<protein>
    <submittedName>
        <fullName evidence="4">Armadillo-type fold</fullName>
    </submittedName>
</protein>
<feature type="region of interest" description="Disordered" evidence="3">
    <location>
        <begin position="342"/>
        <end position="404"/>
    </location>
</feature>
<dbReference type="Gene3D" id="1.25.40.10">
    <property type="entry name" value="Tetratricopeptide repeat domain"/>
    <property type="match status" value="1"/>
</dbReference>
<dbReference type="SUPFAM" id="SSF48452">
    <property type="entry name" value="TPR-like"/>
    <property type="match status" value="1"/>
</dbReference>
<keyword evidence="2" id="KW-0175">Coiled coil</keyword>
<dbReference type="GO" id="GO:0070286">
    <property type="term" value="P:axonemal dynein complex assembly"/>
    <property type="evidence" value="ECO:0007669"/>
    <property type="project" value="TreeGrafter"/>
</dbReference>
<dbReference type="GO" id="GO:0005737">
    <property type="term" value="C:cytoplasm"/>
    <property type="evidence" value="ECO:0007669"/>
    <property type="project" value="TreeGrafter"/>
</dbReference>
<feature type="repeat" description="TPR" evidence="1">
    <location>
        <begin position="202"/>
        <end position="235"/>
    </location>
</feature>
<keyword evidence="5" id="KW-1185">Reference proteome</keyword>
<dbReference type="PANTHER" id="PTHR46540:SF1">
    <property type="entry name" value="TETRATRICOPEPTIDE REPEAT PROTEIN 12"/>
    <property type="match status" value="1"/>
</dbReference>
<proteinExistence type="predicted"/>
<dbReference type="OMA" id="VIEYAEC"/>
<dbReference type="Proteomes" id="UP000054937">
    <property type="component" value="Unassembled WGS sequence"/>
</dbReference>
<dbReference type="PROSITE" id="PS50005">
    <property type="entry name" value="TPR"/>
    <property type="match status" value="1"/>
</dbReference>
<feature type="coiled-coil region" evidence="2">
    <location>
        <begin position="3"/>
        <end position="68"/>
    </location>
</feature>
<dbReference type="EMBL" id="LDAU01000273">
    <property type="protein sequence ID" value="KRW98118.1"/>
    <property type="molecule type" value="Genomic_DNA"/>
</dbReference>
<dbReference type="SMART" id="SM00028">
    <property type="entry name" value="TPR"/>
    <property type="match status" value="3"/>
</dbReference>
<dbReference type="OrthoDB" id="2942533at2759"/>
<evidence type="ECO:0000256" key="2">
    <source>
        <dbReference type="SAM" id="Coils"/>
    </source>
</evidence>
<dbReference type="InterPro" id="IPR011989">
    <property type="entry name" value="ARM-like"/>
</dbReference>
<comment type="caution">
    <text evidence="4">The sequence shown here is derived from an EMBL/GenBank/DDBJ whole genome shotgun (WGS) entry which is preliminary data.</text>
</comment>
<dbReference type="InterPro" id="IPR011990">
    <property type="entry name" value="TPR-like_helical_dom_sf"/>
</dbReference>
<keyword evidence="1" id="KW-0802">TPR repeat</keyword>